<dbReference type="AlphaFoldDB" id="A0A9N7VML5"/>
<accession>A0A9N7VML5</accession>
<feature type="compositionally biased region" description="Pro residues" evidence="1">
    <location>
        <begin position="77"/>
        <end position="93"/>
    </location>
</feature>
<sequence>MGETSRDRGAIAARWSLGNVNAFQRTRYAPPPAHRSVECPAQDYAKIRRQFNCNLVEEQNMVNLCNLPLTSPRSPFTHPPTHTPSPHHPPLTPPLLRSLRSSPLLPSTHTLSLFSEPQQYHQHHQHHHISLSPLSFTTLFPLSLPPPKPSGSA</sequence>
<dbReference type="EMBL" id="CADEAL010004109">
    <property type="protein sequence ID" value="CAB1451943.1"/>
    <property type="molecule type" value="Genomic_DNA"/>
</dbReference>
<feature type="region of interest" description="Disordered" evidence="1">
    <location>
        <begin position="74"/>
        <end position="102"/>
    </location>
</feature>
<evidence type="ECO:0000313" key="2">
    <source>
        <dbReference type="EMBL" id="CAB1451943.1"/>
    </source>
</evidence>
<name>A0A9N7VML5_PLEPL</name>
<gene>
    <name evidence="2" type="ORF">PLEPLA_LOCUS39682</name>
</gene>
<evidence type="ECO:0000256" key="1">
    <source>
        <dbReference type="SAM" id="MobiDB-lite"/>
    </source>
</evidence>
<evidence type="ECO:0000313" key="3">
    <source>
        <dbReference type="Proteomes" id="UP001153269"/>
    </source>
</evidence>
<organism evidence="2 3">
    <name type="scientific">Pleuronectes platessa</name>
    <name type="common">European plaice</name>
    <dbReference type="NCBI Taxonomy" id="8262"/>
    <lineage>
        <taxon>Eukaryota</taxon>
        <taxon>Metazoa</taxon>
        <taxon>Chordata</taxon>
        <taxon>Craniata</taxon>
        <taxon>Vertebrata</taxon>
        <taxon>Euteleostomi</taxon>
        <taxon>Actinopterygii</taxon>
        <taxon>Neopterygii</taxon>
        <taxon>Teleostei</taxon>
        <taxon>Neoteleostei</taxon>
        <taxon>Acanthomorphata</taxon>
        <taxon>Carangaria</taxon>
        <taxon>Pleuronectiformes</taxon>
        <taxon>Pleuronectoidei</taxon>
        <taxon>Pleuronectidae</taxon>
        <taxon>Pleuronectes</taxon>
    </lineage>
</organism>
<comment type="caution">
    <text evidence="2">The sequence shown here is derived from an EMBL/GenBank/DDBJ whole genome shotgun (WGS) entry which is preliminary data.</text>
</comment>
<proteinExistence type="predicted"/>
<dbReference type="Proteomes" id="UP001153269">
    <property type="component" value="Unassembled WGS sequence"/>
</dbReference>
<keyword evidence="3" id="KW-1185">Reference proteome</keyword>
<protein>
    <submittedName>
        <fullName evidence="2">Uncharacterized protein</fullName>
    </submittedName>
</protein>
<reference evidence="2" key="1">
    <citation type="submission" date="2020-03" db="EMBL/GenBank/DDBJ databases">
        <authorList>
            <person name="Weist P."/>
        </authorList>
    </citation>
    <scope>NUCLEOTIDE SEQUENCE</scope>
</reference>